<dbReference type="OrthoDB" id="7739966at2759"/>
<dbReference type="Gene3D" id="1.25.40.20">
    <property type="entry name" value="Ankyrin repeat-containing domain"/>
    <property type="match status" value="1"/>
</dbReference>
<keyword evidence="2" id="KW-1185">Reference proteome</keyword>
<evidence type="ECO:0000313" key="2">
    <source>
        <dbReference type="Proteomes" id="UP001107558"/>
    </source>
</evidence>
<sequence>MMQSLPAINLSQLSFEFPVTEDNFTSKINNFPPNILQSMSFKNFSLISDVTTLITQQWFLTKLQEFSNVKHLNFKITQSLKNAKFEIPRYENFYAFKQILITFESNNDGHVIFSWKNDITKIFQWFSLDDSYPASIKIFVKKFFDDNLPTIRSDYFTSFFSNEVCIAHITDSQNQNLLIKAVDDENIEVCKNLLQQSFDINQETINRETAADIAWRKGNFEILLLLLKENSIYPKNFNSRQASQEILSFLNISFKLHELIEQNKQKDIEIFLKNHKSLRYFYNSKNVSAAAFAINEKNIYIYKTLIDNNVYFGPNEDANEYMQKLDNLQKRELSEFHVNRSLELPEKHLMILILNSVVSHDEQTVNEREILIKEAFMTLNKISQIKLIMEVVATSKKLKIFFDFNRSSVQFMVPVTKDSSTNGLFYLNGKIYIAAKDFLKSSTRLQAIAVLAHELCHFAMLIVYGNNCKPYAIDDIFLQEKFEKILKQCEKNKTKEEIINLVFACYRKAVQHAELIVRVPHMLAHYHEKKELKSLRVTFSSLFEYFENIVMEDMNDNLPLLKKLNSENNNLKFDDLTLILKSQIFHAYVNFQNHEVKFKTILKNDNSEVLKKLKPLQISEIINGKEIRINHHNEVLTDNFVDVGVSKYLSDDTFDKWMGSDDFLKEIEKQKVVIVLGNADNGKTTFFRNSCKKLIEFHKTHWISYFDLKSFFEIYEKYENASINIENCLNILIEMLKLNSYMEQDIFKERFDEGKVILMFDDFDEIAPKFSKFFLKFVNFIKDNSRNQQLISSRLHHKNELKSKLIPNESFYRLGILNDFGQEKLISNILEKKNVKDKKLLLNNIKSLLFFLEHSEKIDSPLLIKTVTELCCENEKFLSKQNIYELYEEIWKIKKNILKNDKGKISNEFSDHASNITIWQIHQMYALKNELGKSFKEFKNSKKEFPLEYFEIFSKWKTEQSKWTAEAIARYGFMYVENWNTENEEPFFVHATYRDFFIAQFIIENLYELNENLNLKFNENELRVELLISITNWYYTNTNLTKDFLYWFFIQSYLRKKFKIQKQKKFNVGILEFLRKRERISMHQKSFIKILEFFSQDREIFDLLTDRYKINNKCETFKFLIESENIDQLNRVLDLVEIYERKFGQDWYKNTGYVINKDNSLEINIKKLNFNKMHIYESEADFKVLETYGRNFLKLLNVIKVSNMSKNEFIKVFKCHLSEIMNFAMRSTSISKEIFRFFHIYFKGSDKEFCIIFKEHLEKTEFYDCKIENSNHFNKEYLESVKNFWILTNYFFDTELQNELLSQYSDKIM</sequence>
<protein>
    <recommendedName>
        <fullName evidence="3">Ankyrin repeat protein</fullName>
    </recommendedName>
</protein>
<dbReference type="Gene3D" id="3.40.50.300">
    <property type="entry name" value="P-loop containing nucleotide triphosphate hydrolases"/>
    <property type="match status" value="1"/>
</dbReference>
<organism evidence="1 2">
    <name type="scientific">Polypedilum vanderplanki</name>
    <name type="common">Sleeping chironomid midge</name>
    <dbReference type="NCBI Taxonomy" id="319348"/>
    <lineage>
        <taxon>Eukaryota</taxon>
        <taxon>Metazoa</taxon>
        <taxon>Ecdysozoa</taxon>
        <taxon>Arthropoda</taxon>
        <taxon>Hexapoda</taxon>
        <taxon>Insecta</taxon>
        <taxon>Pterygota</taxon>
        <taxon>Neoptera</taxon>
        <taxon>Endopterygota</taxon>
        <taxon>Diptera</taxon>
        <taxon>Nematocera</taxon>
        <taxon>Chironomoidea</taxon>
        <taxon>Chironomidae</taxon>
        <taxon>Chironominae</taxon>
        <taxon>Polypedilum</taxon>
        <taxon>Polypedilum</taxon>
    </lineage>
</organism>
<dbReference type="SUPFAM" id="SSF48403">
    <property type="entry name" value="Ankyrin repeat"/>
    <property type="match status" value="1"/>
</dbReference>
<dbReference type="SUPFAM" id="SSF52540">
    <property type="entry name" value="P-loop containing nucleoside triphosphate hydrolases"/>
    <property type="match status" value="1"/>
</dbReference>
<evidence type="ECO:0008006" key="3">
    <source>
        <dbReference type="Google" id="ProtNLM"/>
    </source>
</evidence>
<accession>A0A9J6CCT0</accession>
<proteinExistence type="predicted"/>
<dbReference type="EMBL" id="JADBJN010000001">
    <property type="protein sequence ID" value="KAG5679783.1"/>
    <property type="molecule type" value="Genomic_DNA"/>
</dbReference>
<gene>
    <name evidence="1" type="ORF">PVAND_009321</name>
</gene>
<comment type="caution">
    <text evidence="1">The sequence shown here is derived from an EMBL/GenBank/DDBJ whole genome shotgun (WGS) entry which is preliminary data.</text>
</comment>
<dbReference type="Proteomes" id="UP001107558">
    <property type="component" value="Chromosome 1"/>
</dbReference>
<evidence type="ECO:0000313" key="1">
    <source>
        <dbReference type="EMBL" id="KAG5679783.1"/>
    </source>
</evidence>
<dbReference type="InterPro" id="IPR027417">
    <property type="entry name" value="P-loop_NTPase"/>
</dbReference>
<reference evidence="1" key="1">
    <citation type="submission" date="2021-03" db="EMBL/GenBank/DDBJ databases">
        <title>Chromosome level genome of the anhydrobiotic midge Polypedilum vanderplanki.</title>
        <authorList>
            <person name="Yoshida Y."/>
            <person name="Kikawada T."/>
            <person name="Gusev O."/>
        </authorList>
    </citation>
    <scope>NUCLEOTIDE SEQUENCE</scope>
    <source>
        <strain evidence="1">NIAS01</strain>
        <tissue evidence="1">Whole body or cell culture</tissue>
    </source>
</reference>
<dbReference type="InterPro" id="IPR036770">
    <property type="entry name" value="Ankyrin_rpt-contain_sf"/>
</dbReference>
<name>A0A9J6CCT0_POLVA</name>